<evidence type="ECO:0000313" key="11">
    <source>
        <dbReference type="Proteomes" id="UP001056255"/>
    </source>
</evidence>
<dbReference type="Pfam" id="PF00263">
    <property type="entry name" value="Secretin"/>
    <property type="match status" value="1"/>
</dbReference>
<feature type="chain" id="PRO_5045582739" evidence="8">
    <location>
        <begin position="35"/>
        <end position="581"/>
    </location>
</feature>
<sequence>MISLGKGCRSLRLGVLCRSLMVIAAVVASPWSLAANQLQNIDVKAGENGKTLLTLSLEDKSVVTNFTKSDGALSISLKGTSVEDNLVGIRSLQDIGKATANLDVKPVDDDVELTVLTDRHFGYDYYQTSNVLTVEIFPFASLPSAKKSDAEKSKKNKNISINFQDIPVRSVLQMVAEHNGFNLVVSDSVQGSLTLRLDDVPWQKALQTILNVKGLDKRQMGNILLVAPKVELDEQERLVLEKRRQERELASLRSEVIQIKYANAVDLKEMIGGGSSEDEGISLLSERGSIAVDPRTNSLVIKDLEDNIDVVKMMIDSLDIPVDQVEIEARIVTVDEGTLEEIGVRWGVNSQNGNFTTGGSIEGNWQHSDRIDFGADNEPDELILDDLLNVNLGAVSPNASSIAFSVANLGKDLLLDLELSALQAESRAEIISSPRLLTTNKRSAYIEQGTELPYLEASSSGAAAVSFKKAVLSLSVTPQITPDSRLVLDLQVTQDKPAGTVKAGTGEAMAINTQRIGTQVLVNDGETVVLGGIYQHEMMEGVDKVPLLGDIPGIGQLFRRNYETMGKRELLIFVTPRIMTQ</sequence>
<keyword evidence="5" id="KW-0998">Cell outer membrane</keyword>
<comment type="subcellular location">
    <subcellularLocation>
        <location evidence="7">Cell outer membrane</location>
    </subcellularLocation>
    <subcellularLocation>
        <location evidence="1">Membrane</location>
    </subcellularLocation>
</comment>
<dbReference type="SMART" id="SM00965">
    <property type="entry name" value="STN"/>
    <property type="match status" value="1"/>
</dbReference>
<gene>
    <name evidence="10" type="primary">pilQ</name>
    <name evidence="10" type="ORF">K6Q96_01000</name>
</gene>
<dbReference type="InterPro" id="IPR001775">
    <property type="entry name" value="GspD/PilQ"/>
</dbReference>
<evidence type="ECO:0000259" key="9">
    <source>
        <dbReference type="SMART" id="SM00965"/>
    </source>
</evidence>
<keyword evidence="2 7" id="KW-0813">Transport</keyword>
<evidence type="ECO:0000256" key="5">
    <source>
        <dbReference type="ARBA" id="ARBA00023237"/>
    </source>
</evidence>
<dbReference type="InterPro" id="IPR005644">
    <property type="entry name" value="NolW-like"/>
</dbReference>
<dbReference type="Gene3D" id="3.30.1370.130">
    <property type="match status" value="1"/>
</dbReference>
<proteinExistence type="inferred from homology"/>
<dbReference type="PANTHER" id="PTHR30604">
    <property type="entry name" value="PROTEIN TRANSPORT PROTEIN HOFQ"/>
    <property type="match status" value="1"/>
</dbReference>
<dbReference type="PRINTS" id="PR00811">
    <property type="entry name" value="BCTERIALGSPD"/>
</dbReference>
<keyword evidence="4" id="KW-0472">Membrane</keyword>
<dbReference type="InterPro" id="IPR004846">
    <property type="entry name" value="T2SS/T3SS_dom"/>
</dbReference>
<dbReference type="Gene3D" id="2.60.40.3470">
    <property type="match status" value="1"/>
</dbReference>
<evidence type="ECO:0000256" key="3">
    <source>
        <dbReference type="ARBA" id="ARBA00022729"/>
    </source>
</evidence>
<dbReference type="InterPro" id="IPR011662">
    <property type="entry name" value="Secretin/TonB_short_N"/>
</dbReference>
<feature type="domain" description="Secretin/TonB short N-terminal" evidence="9">
    <location>
        <begin position="181"/>
        <end position="229"/>
    </location>
</feature>
<reference evidence="10" key="1">
    <citation type="submission" date="2021-08" db="EMBL/GenBank/DDBJ databases">
        <authorList>
            <person name="Sakaguchi M."/>
            <person name="Kikuchi T."/>
            <person name="Urbanczyk H."/>
        </authorList>
    </citation>
    <scope>NUCLEOTIDE SEQUENCE</scope>
    <source>
        <strain evidence="10">020920N</strain>
    </source>
</reference>
<evidence type="ECO:0000256" key="7">
    <source>
        <dbReference type="RuleBase" id="RU004004"/>
    </source>
</evidence>
<dbReference type="InterPro" id="IPR038591">
    <property type="entry name" value="NolW-like_sf"/>
</dbReference>
<accession>A0ABY4WVJ3</accession>
<dbReference type="InterPro" id="IPR051808">
    <property type="entry name" value="Type_IV_pilus_biogenesis"/>
</dbReference>
<dbReference type="EMBL" id="CP082275">
    <property type="protein sequence ID" value="USH02659.1"/>
    <property type="molecule type" value="Genomic_DNA"/>
</dbReference>
<evidence type="ECO:0000256" key="1">
    <source>
        <dbReference type="ARBA" id="ARBA00004370"/>
    </source>
</evidence>
<keyword evidence="3 8" id="KW-0732">Signal</keyword>
<dbReference type="PANTHER" id="PTHR30604:SF1">
    <property type="entry name" value="DNA UTILIZATION PROTEIN HOFQ"/>
    <property type="match status" value="1"/>
</dbReference>
<evidence type="ECO:0000313" key="10">
    <source>
        <dbReference type="EMBL" id="USH02659.1"/>
    </source>
</evidence>
<protein>
    <submittedName>
        <fullName evidence="10">Type IV pilus secretin PilQ</fullName>
    </submittedName>
</protein>
<dbReference type="InterPro" id="IPR013355">
    <property type="entry name" value="Pilus_4_PilQ"/>
</dbReference>
<dbReference type="Pfam" id="PF03958">
    <property type="entry name" value="Secretin_N"/>
    <property type="match status" value="1"/>
</dbReference>
<evidence type="ECO:0000256" key="8">
    <source>
        <dbReference type="SAM" id="SignalP"/>
    </source>
</evidence>
<organism evidence="10 11">
    <name type="scientific">Grimontia kaedaensis</name>
    <dbReference type="NCBI Taxonomy" id="2872157"/>
    <lineage>
        <taxon>Bacteria</taxon>
        <taxon>Pseudomonadati</taxon>
        <taxon>Pseudomonadota</taxon>
        <taxon>Gammaproteobacteria</taxon>
        <taxon>Vibrionales</taxon>
        <taxon>Vibrionaceae</taxon>
        <taxon>Grimontia</taxon>
    </lineage>
</organism>
<keyword evidence="11" id="KW-1185">Reference proteome</keyword>
<name>A0ABY4WVJ3_9GAMM</name>
<evidence type="ECO:0000256" key="6">
    <source>
        <dbReference type="RuleBase" id="RU004003"/>
    </source>
</evidence>
<dbReference type="Gene3D" id="3.30.1370.120">
    <property type="match status" value="1"/>
</dbReference>
<dbReference type="NCBIfam" id="TIGR02515">
    <property type="entry name" value="IV_pilus_PilQ"/>
    <property type="match status" value="1"/>
</dbReference>
<feature type="signal peptide" evidence="8">
    <location>
        <begin position="1"/>
        <end position="34"/>
    </location>
</feature>
<evidence type="ECO:0000256" key="4">
    <source>
        <dbReference type="ARBA" id="ARBA00023136"/>
    </source>
</evidence>
<comment type="similarity">
    <text evidence="6">Belongs to the bacterial secretin family.</text>
</comment>
<dbReference type="Proteomes" id="UP001056255">
    <property type="component" value="Chromosome I"/>
</dbReference>
<evidence type="ECO:0000256" key="2">
    <source>
        <dbReference type="ARBA" id="ARBA00022448"/>
    </source>
</evidence>